<feature type="binding site" evidence="10">
    <location>
        <position position="124"/>
    </location>
    <ligand>
        <name>NAD(+)</name>
        <dbReference type="ChEBI" id="CHEBI:57540"/>
    </ligand>
</feature>
<feature type="binding site" evidence="9">
    <location>
        <position position="267"/>
    </location>
    <ligand>
        <name>substrate</name>
    </ligand>
</feature>
<evidence type="ECO:0000256" key="5">
    <source>
        <dbReference type="ARBA" id="ARBA00023027"/>
    </source>
</evidence>
<dbReference type="InterPro" id="IPR001732">
    <property type="entry name" value="UDP-Glc/GDP-Man_DH_N"/>
</dbReference>
<feature type="binding site" evidence="9">
    <location>
        <begin position="259"/>
        <end position="263"/>
    </location>
    <ligand>
        <name>substrate</name>
    </ligand>
</feature>
<feature type="binding site" evidence="9">
    <location>
        <begin position="157"/>
        <end position="160"/>
    </location>
    <ligand>
        <name>substrate</name>
    </ligand>
</feature>
<dbReference type="Pfam" id="PF03721">
    <property type="entry name" value="UDPG_MGDP_dh_N"/>
    <property type="match status" value="1"/>
</dbReference>
<dbReference type="SUPFAM" id="SSF52413">
    <property type="entry name" value="UDP-glucose/GDP-mannose dehydrogenase C-terminal domain"/>
    <property type="match status" value="1"/>
</dbReference>
<name>A0A934I3P0_9CLOT</name>
<gene>
    <name evidence="12" type="ORF">I6U51_23780</name>
</gene>
<accession>A0A934I3P0</accession>
<evidence type="ECO:0000256" key="8">
    <source>
        <dbReference type="PIRSR" id="PIRSR500134-1"/>
    </source>
</evidence>
<evidence type="ECO:0000256" key="7">
    <source>
        <dbReference type="PIRNR" id="PIRNR000124"/>
    </source>
</evidence>
<keyword evidence="5 7" id="KW-0520">NAD</keyword>
<comment type="caution">
    <text evidence="12">The sequence shown here is derived from an EMBL/GenBank/DDBJ whole genome shotgun (WGS) entry which is preliminary data.</text>
</comment>
<dbReference type="SUPFAM" id="SSF48179">
    <property type="entry name" value="6-phosphogluconate dehydrogenase C-terminal domain-like"/>
    <property type="match status" value="1"/>
</dbReference>
<feature type="binding site" evidence="10">
    <location>
        <position position="335"/>
    </location>
    <ligand>
        <name>NAD(+)</name>
        <dbReference type="ChEBI" id="CHEBI:57540"/>
    </ligand>
</feature>
<dbReference type="NCBIfam" id="TIGR03026">
    <property type="entry name" value="NDP-sugDHase"/>
    <property type="match status" value="1"/>
</dbReference>
<dbReference type="Gene3D" id="1.20.5.100">
    <property type="entry name" value="Cytochrome c1, transmembrane anchor, C-terminal"/>
    <property type="match status" value="1"/>
</dbReference>
<evidence type="ECO:0000256" key="6">
    <source>
        <dbReference type="ARBA" id="ARBA00047473"/>
    </source>
</evidence>
<dbReference type="InterPro" id="IPR017476">
    <property type="entry name" value="UDP-Glc/GDP-Man"/>
</dbReference>
<dbReference type="InterPro" id="IPR008927">
    <property type="entry name" value="6-PGluconate_DH-like_C_sf"/>
</dbReference>
<feature type="binding site" evidence="9">
    <location>
        <position position="209"/>
    </location>
    <ligand>
        <name>substrate</name>
    </ligand>
</feature>
<reference evidence="12" key="1">
    <citation type="submission" date="2020-12" db="EMBL/GenBank/DDBJ databases">
        <title>Clostridium thailandense sp. nov., a novel acetogenic bacterium isolated from peat land soil in Thailand.</title>
        <authorList>
            <person name="Chaikitkaew S."/>
            <person name="Birkeland N.K."/>
        </authorList>
    </citation>
    <scope>NUCLEOTIDE SEQUENCE</scope>
    <source>
        <strain evidence="12">DSM 17425</strain>
    </source>
</reference>
<dbReference type="GO" id="GO:0000271">
    <property type="term" value="P:polysaccharide biosynthetic process"/>
    <property type="evidence" value="ECO:0007669"/>
    <property type="project" value="InterPro"/>
</dbReference>
<dbReference type="EMBL" id="JAEEGB010000050">
    <property type="protein sequence ID" value="MBI6875693.1"/>
    <property type="molecule type" value="Genomic_DNA"/>
</dbReference>
<evidence type="ECO:0000256" key="9">
    <source>
        <dbReference type="PIRSR" id="PIRSR500134-2"/>
    </source>
</evidence>
<feature type="domain" description="UDP-glucose/GDP-mannose dehydrogenase C-terminal" evidence="11">
    <location>
        <begin position="321"/>
        <end position="420"/>
    </location>
</feature>
<feature type="binding site" evidence="10">
    <location>
        <position position="37"/>
    </location>
    <ligand>
        <name>NAD(+)</name>
        <dbReference type="ChEBI" id="CHEBI:57540"/>
    </ligand>
</feature>
<keyword evidence="13" id="KW-1185">Reference proteome</keyword>
<dbReference type="Proteomes" id="UP000622687">
    <property type="component" value="Unassembled WGS sequence"/>
</dbReference>
<dbReference type="InterPro" id="IPR036220">
    <property type="entry name" value="UDP-Glc/GDP-Man_DH_C_sf"/>
</dbReference>
<evidence type="ECO:0000313" key="12">
    <source>
        <dbReference type="EMBL" id="MBI6875693.1"/>
    </source>
</evidence>
<dbReference type="InterPro" id="IPR014027">
    <property type="entry name" value="UDP-Glc/GDP-Man_DH_C"/>
</dbReference>
<sequence>MSYTITVFGLGFVGLTTALAFAEKDNKVYGFDMDAERVKMIKAGKLPFAETELDTALLRHINKNFTVTEEPEYAVKKSDFIFLCVGTPCGEKGEADLKYLYSAIDMMASVLNDNKYRVLVIKSTVPPSTTLEGVIPYLEEKQLSVGDKFTIANNPEFLREGHCWEDMINADRIVCGVYDEKGEKMLQSLYENFHIPFFAVSLNTGEFIKYLSNTLLATMISYSNEMTKIADAIGGIQIKKAFNILHLDKRWGGCNMTSYVFPGCGYGGYCLPKDTQAMYEKAVSKGYEPKILENVIRVNNIMPKFMADKIIKIANKTDTIGMLGLSFKPGSDDVRDSSTAKIIRILLDEGYNNIVAYDPIANKPFAKEYKFNEVNYCNSIKSLCDKADILVLATAWDEFRDIDKKYPSKKIIDCRYFLGWQSDDSSDDYPL</sequence>
<feature type="binding site" evidence="10">
    <location>
        <position position="87"/>
    </location>
    <ligand>
        <name>NAD(+)</name>
        <dbReference type="ChEBI" id="CHEBI:57540"/>
    </ligand>
</feature>
<proteinExistence type="inferred from homology"/>
<feature type="active site" description="Nucleophile" evidence="8">
    <location>
        <position position="270"/>
    </location>
</feature>
<comment type="catalytic activity">
    <reaction evidence="6 7">
        <text>UDP-alpha-D-glucose + 2 NAD(+) + H2O = UDP-alpha-D-glucuronate + 2 NADH + 3 H(+)</text>
        <dbReference type="Rhea" id="RHEA:23596"/>
        <dbReference type="ChEBI" id="CHEBI:15377"/>
        <dbReference type="ChEBI" id="CHEBI:15378"/>
        <dbReference type="ChEBI" id="CHEBI:57540"/>
        <dbReference type="ChEBI" id="CHEBI:57945"/>
        <dbReference type="ChEBI" id="CHEBI:58052"/>
        <dbReference type="ChEBI" id="CHEBI:58885"/>
        <dbReference type="EC" id="1.1.1.22"/>
    </reaction>
</comment>
<dbReference type="GO" id="GO:0003979">
    <property type="term" value="F:UDP-glucose 6-dehydrogenase activity"/>
    <property type="evidence" value="ECO:0007669"/>
    <property type="project" value="UniProtKB-EC"/>
</dbReference>
<dbReference type="InterPro" id="IPR028357">
    <property type="entry name" value="UDPglc_DH_bac"/>
</dbReference>
<feature type="binding site" evidence="10">
    <location>
        <position position="273"/>
    </location>
    <ligand>
        <name>NAD(+)</name>
        <dbReference type="ChEBI" id="CHEBI:57540"/>
    </ligand>
</feature>
<evidence type="ECO:0000259" key="11">
    <source>
        <dbReference type="SMART" id="SM00984"/>
    </source>
</evidence>
<dbReference type="AlphaFoldDB" id="A0A934I3P0"/>
<evidence type="ECO:0000256" key="4">
    <source>
        <dbReference type="ARBA" id="ARBA00023002"/>
    </source>
</evidence>
<dbReference type="InterPro" id="IPR014026">
    <property type="entry name" value="UDP-Glc/GDP-Man_DH_dimer"/>
</dbReference>
<comment type="pathway">
    <text evidence="1">Nucleotide-sugar biosynthesis; UDP-alpha-D-glucuronate biosynthesis; UDP-alpha-D-glucuronate from UDP-alpha-D-glucose: step 1/1.</text>
</comment>
<dbReference type="SUPFAM" id="SSF51735">
    <property type="entry name" value="NAD(P)-binding Rossmann-fold domains"/>
    <property type="match status" value="1"/>
</dbReference>
<evidence type="ECO:0000256" key="10">
    <source>
        <dbReference type="PIRSR" id="PIRSR500134-3"/>
    </source>
</evidence>
<dbReference type="PANTHER" id="PTHR43750:SF3">
    <property type="entry name" value="UDP-GLUCOSE 6-DEHYDROGENASE TUAD"/>
    <property type="match status" value="1"/>
</dbReference>
<feature type="binding site" evidence="9">
    <location>
        <position position="328"/>
    </location>
    <ligand>
        <name>substrate</name>
    </ligand>
</feature>
<evidence type="ECO:0000256" key="2">
    <source>
        <dbReference type="ARBA" id="ARBA00006601"/>
    </source>
</evidence>
<evidence type="ECO:0000313" key="13">
    <source>
        <dbReference type="Proteomes" id="UP000622687"/>
    </source>
</evidence>
<dbReference type="PIRSF" id="PIRSF500134">
    <property type="entry name" value="UDPglc_DH_bac"/>
    <property type="match status" value="1"/>
</dbReference>
<dbReference type="InterPro" id="IPR036291">
    <property type="entry name" value="NAD(P)-bd_dom_sf"/>
</dbReference>
<comment type="similarity">
    <text evidence="2 7">Belongs to the UDP-glucose/GDP-mannose dehydrogenase family.</text>
</comment>
<feature type="binding site" evidence="10">
    <location>
        <position position="32"/>
    </location>
    <ligand>
        <name>NAD(+)</name>
        <dbReference type="ChEBI" id="CHEBI:57540"/>
    </ligand>
</feature>
<dbReference type="SMART" id="SM00984">
    <property type="entry name" value="UDPG_MGDP_dh_C"/>
    <property type="match status" value="1"/>
</dbReference>
<evidence type="ECO:0000256" key="1">
    <source>
        <dbReference type="ARBA" id="ARBA00004701"/>
    </source>
</evidence>
<dbReference type="EC" id="1.1.1.22" evidence="3 7"/>
<dbReference type="Gene3D" id="3.40.50.720">
    <property type="entry name" value="NAD(P)-binding Rossmann-like Domain"/>
    <property type="match status" value="2"/>
</dbReference>
<dbReference type="Pfam" id="PF00984">
    <property type="entry name" value="UDPG_MGDP_dh"/>
    <property type="match status" value="1"/>
</dbReference>
<dbReference type="PANTHER" id="PTHR43750">
    <property type="entry name" value="UDP-GLUCOSE 6-DEHYDROGENASE TUAD"/>
    <property type="match status" value="1"/>
</dbReference>
<feature type="binding site" evidence="10">
    <location>
        <position position="160"/>
    </location>
    <ligand>
        <name>NAD(+)</name>
        <dbReference type="ChEBI" id="CHEBI:57540"/>
    </ligand>
</feature>
<evidence type="ECO:0000256" key="3">
    <source>
        <dbReference type="ARBA" id="ARBA00012954"/>
    </source>
</evidence>
<organism evidence="12 13">
    <name type="scientific">Clostridium aciditolerans</name>
    <dbReference type="NCBI Taxonomy" id="339861"/>
    <lineage>
        <taxon>Bacteria</taxon>
        <taxon>Bacillati</taxon>
        <taxon>Bacillota</taxon>
        <taxon>Clostridia</taxon>
        <taxon>Eubacteriales</taxon>
        <taxon>Clostridiaceae</taxon>
        <taxon>Clostridium</taxon>
    </lineage>
</organism>
<protein>
    <recommendedName>
        <fullName evidence="3 7">UDP-glucose 6-dehydrogenase</fullName>
        <ecNumber evidence="3 7">1.1.1.22</ecNumber>
    </recommendedName>
</protein>
<keyword evidence="4 7" id="KW-0560">Oxidoreductase</keyword>
<dbReference type="RefSeq" id="WP_211145035.1">
    <property type="nucleotide sequence ID" value="NZ_JAEEGB010000050.1"/>
</dbReference>
<dbReference type="PIRSF" id="PIRSF000124">
    <property type="entry name" value="UDPglc_GDPman_dh"/>
    <property type="match status" value="1"/>
</dbReference>
<dbReference type="GO" id="GO:0051287">
    <property type="term" value="F:NAD binding"/>
    <property type="evidence" value="ECO:0007669"/>
    <property type="project" value="InterPro"/>
</dbReference>
<dbReference type="Pfam" id="PF03720">
    <property type="entry name" value="UDPG_MGDP_dh_C"/>
    <property type="match status" value="1"/>
</dbReference>